<reference evidence="2 3" key="1">
    <citation type="journal article" date="2012" name="Stand. Genomic Sci.">
        <title>Complete genome sequence of the melanogenic marine bacterium Marinomonas mediterranea type strain (MMB-1(T)).</title>
        <authorList>
            <person name="Lucas-Elio P."/>
            <person name="Goodwin L."/>
            <person name="Woyke T."/>
            <person name="Pitluck S."/>
            <person name="Nolan M."/>
            <person name="Kyrpides N.C."/>
            <person name="Detter J.C."/>
            <person name="Copeland A."/>
            <person name="Teshima H."/>
            <person name="Bruce D."/>
            <person name="Detter C."/>
            <person name="Tapia R."/>
            <person name="Han S."/>
            <person name="Land M.L."/>
            <person name="Ivanova N."/>
            <person name="Mikhailova N."/>
            <person name="Johnston A.W."/>
            <person name="Sanchez-Amat A."/>
        </authorList>
    </citation>
    <scope>NUCLEOTIDE SEQUENCE [LARGE SCALE GENOMIC DNA]</scope>
    <source>
        <strain evidence="3">ATCC 700492 / JCM 21426 / NBRC 103028 / MMB-1</strain>
    </source>
</reference>
<sequence length="50" mass="5761">MTLSYLTLTSFDNGDIMRLLDLFMNIWLACLTFYLLNPAFKAAVDLLLPF</sequence>
<keyword evidence="1" id="KW-0812">Transmembrane</keyword>
<gene>
    <name evidence="2" type="ordered locus">Marme_2667</name>
</gene>
<dbReference type="STRING" id="717774.Marme_2667"/>
<protein>
    <submittedName>
        <fullName evidence="2">Uncharacterized protein</fullName>
    </submittedName>
</protein>
<name>F2JXJ8_MARM1</name>
<evidence type="ECO:0000313" key="2">
    <source>
        <dbReference type="EMBL" id="ADZ91898.1"/>
    </source>
</evidence>
<evidence type="ECO:0000313" key="3">
    <source>
        <dbReference type="Proteomes" id="UP000001062"/>
    </source>
</evidence>
<dbReference type="EMBL" id="CP002583">
    <property type="protein sequence ID" value="ADZ91898.1"/>
    <property type="molecule type" value="Genomic_DNA"/>
</dbReference>
<dbReference type="KEGG" id="mme:Marme_2667"/>
<keyword evidence="1" id="KW-1133">Transmembrane helix</keyword>
<keyword evidence="1" id="KW-0472">Membrane</keyword>
<dbReference type="Proteomes" id="UP000001062">
    <property type="component" value="Chromosome"/>
</dbReference>
<dbReference type="HOGENOM" id="CLU_3119573_0_0_6"/>
<keyword evidence="3" id="KW-1185">Reference proteome</keyword>
<evidence type="ECO:0000256" key="1">
    <source>
        <dbReference type="SAM" id="Phobius"/>
    </source>
</evidence>
<organism evidence="2 3">
    <name type="scientific">Marinomonas mediterranea (strain ATCC 700492 / JCM 21426 / NBRC 103028 / MMB-1)</name>
    <dbReference type="NCBI Taxonomy" id="717774"/>
    <lineage>
        <taxon>Bacteria</taxon>
        <taxon>Pseudomonadati</taxon>
        <taxon>Pseudomonadota</taxon>
        <taxon>Gammaproteobacteria</taxon>
        <taxon>Oceanospirillales</taxon>
        <taxon>Oceanospirillaceae</taxon>
        <taxon>Marinomonas</taxon>
    </lineage>
</organism>
<accession>F2JXJ8</accession>
<dbReference type="PATRIC" id="fig|717774.3.peg.2753"/>
<feature type="transmembrane region" description="Helical" evidence="1">
    <location>
        <begin position="16"/>
        <end position="36"/>
    </location>
</feature>
<dbReference type="AlphaFoldDB" id="F2JXJ8"/>
<proteinExistence type="predicted"/>